<dbReference type="InterPro" id="IPR052158">
    <property type="entry name" value="INH-QAR"/>
</dbReference>
<sequence length="206" mass="22520">MEQQTVHLFVFNTLSDWEPMYAVVAINNPAFQQQPGRYEVKTVGIDREPVRTTGGLTILPDMALDELDPTRSAMLILPGGSGWGEGSHKQAIDKAREFLAHGVPVAAICGATAGLALAGMLDDRPHTGNWLGELEATGYRGSAHFQSQPAITDGDLITAGGTSPLEFAYQIAKKLELYNNQVREAWYGLYKTNDAKYFFELQSLMA</sequence>
<reference evidence="2 3" key="1">
    <citation type="submission" date="2023-02" db="EMBL/GenBank/DDBJ databases">
        <title>Dictyobacter halimunensis sp. nov., a new member of the class Ktedonobacteria from forest soil in a geothermal area.</title>
        <authorList>
            <person name="Rachmania M.K."/>
            <person name="Ningsih F."/>
            <person name="Sakai Y."/>
            <person name="Yabe S."/>
            <person name="Yokota A."/>
            <person name="Sjamsuridzal W."/>
        </authorList>
    </citation>
    <scope>NUCLEOTIDE SEQUENCE [LARGE SCALE GENOMIC DNA]</scope>
    <source>
        <strain evidence="2 3">S3.2.2.5</strain>
    </source>
</reference>
<dbReference type="Gene3D" id="3.40.50.880">
    <property type="match status" value="1"/>
</dbReference>
<dbReference type="PANTHER" id="PTHR43130:SF2">
    <property type="entry name" value="DJ-1_PFPI DOMAIN-CONTAINING PROTEIN"/>
    <property type="match status" value="1"/>
</dbReference>
<comment type="caution">
    <text evidence="2">The sequence shown here is derived from an EMBL/GenBank/DDBJ whole genome shotgun (WGS) entry which is preliminary data.</text>
</comment>
<dbReference type="GO" id="GO:0008233">
    <property type="term" value="F:peptidase activity"/>
    <property type="evidence" value="ECO:0007669"/>
    <property type="project" value="UniProtKB-KW"/>
</dbReference>
<dbReference type="EMBL" id="BSRI01000001">
    <property type="protein sequence ID" value="GLV55504.1"/>
    <property type="molecule type" value="Genomic_DNA"/>
</dbReference>
<dbReference type="InterPro" id="IPR002818">
    <property type="entry name" value="DJ-1/PfpI"/>
</dbReference>
<dbReference type="Proteomes" id="UP001344906">
    <property type="component" value="Unassembled WGS sequence"/>
</dbReference>
<keyword evidence="2" id="KW-0378">Hydrolase</keyword>
<keyword evidence="2" id="KW-0645">Protease</keyword>
<feature type="domain" description="DJ-1/PfpI" evidence="1">
    <location>
        <begin position="5"/>
        <end position="173"/>
    </location>
</feature>
<organism evidence="2 3">
    <name type="scientific">Dictyobacter halimunensis</name>
    <dbReference type="NCBI Taxonomy" id="3026934"/>
    <lineage>
        <taxon>Bacteria</taxon>
        <taxon>Bacillati</taxon>
        <taxon>Chloroflexota</taxon>
        <taxon>Ktedonobacteria</taxon>
        <taxon>Ktedonobacterales</taxon>
        <taxon>Dictyobacteraceae</taxon>
        <taxon>Dictyobacter</taxon>
    </lineage>
</organism>
<evidence type="ECO:0000313" key="3">
    <source>
        <dbReference type="Proteomes" id="UP001344906"/>
    </source>
</evidence>
<dbReference type="InterPro" id="IPR029062">
    <property type="entry name" value="Class_I_gatase-like"/>
</dbReference>
<evidence type="ECO:0000259" key="1">
    <source>
        <dbReference type="Pfam" id="PF01965"/>
    </source>
</evidence>
<evidence type="ECO:0000313" key="2">
    <source>
        <dbReference type="EMBL" id="GLV55504.1"/>
    </source>
</evidence>
<name>A0ABQ6FMP4_9CHLR</name>
<dbReference type="RefSeq" id="WP_338249899.1">
    <property type="nucleotide sequence ID" value="NZ_BSRI01000001.1"/>
</dbReference>
<protein>
    <submittedName>
        <fullName evidence="2">Protease YoaZ</fullName>
    </submittedName>
</protein>
<dbReference type="SUPFAM" id="SSF52317">
    <property type="entry name" value="Class I glutamine amidotransferase-like"/>
    <property type="match status" value="1"/>
</dbReference>
<dbReference type="CDD" id="cd03140">
    <property type="entry name" value="GATase1_PfpI_3"/>
    <property type="match status" value="1"/>
</dbReference>
<gene>
    <name evidence="2" type="primary">yoaZ</name>
    <name evidence="2" type="ORF">KDH_23480</name>
</gene>
<keyword evidence="3" id="KW-1185">Reference proteome</keyword>
<dbReference type="Pfam" id="PF01965">
    <property type="entry name" value="DJ-1_PfpI"/>
    <property type="match status" value="1"/>
</dbReference>
<dbReference type="PANTHER" id="PTHR43130">
    <property type="entry name" value="ARAC-FAMILY TRANSCRIPTIONAL REGULATOR"/>
    <property type="match status" value="1"/>
</dbReference>
<accession>A0ABQ6FMP4</accession>
<dbReference type="GO" id="GO:0006508">
    <property type="term" value="P:proteolysis"/>
    <property type="evidence" value="ECO:0007669"/>
    <property type="project" value="UniProtKB-KW"/>
</dbReference>
<proteinExistence type="predicted"/>